<dbReference type="AlphaFoldDB" id="A0A1G2TIR6"/>
<keyword evidence="1" id="KW-0472">Membrane</keyword>
<proteinExistence type="predicted"/>
<feature type="transmembrane region" description="Helical" evidence="1">
    <location>
        <begin position="118"/>
        <end position="135"/>
    </location>
</feature>
<feature type="transmembrane region" description="Helical" evidence="1">
    <location>
        <begin position="7"/>
        <end position="24"/>
    </location>
</feature>
<keyword evidence="1" id="KW-1133">Transmembrane helix</keyword>
<organism evidence="2 3">
    <name type="scientific">Candidatus Zambryskibacteria bacterium RIFCSPHIGHO2_02_FULL_43_14</name>
    <dbReference type="NCBI Taxonomy" id="1802748"/>
    <lineage>
        <taxon>Bacteria</taxon>
        <taxon>Candidatus Zambryskiibacteriota</taxon>
    </lineage>
</organism>
<feature type="transmembrane region" description="Helical" evidence="1">
    <location>
        <begin position="66"/>
        <end position="85"/>
    </location>
</feature>
<protein>
    <recommendedName>
        <fullName evidence="4">DoxX family protein</fullName>
    </recommendedName>
</protein>
<evidence type="ECO:0008006" key="4">
    <source>
        <dbReference type="Google" id="ProtNLM"/>
    </source>
</evidence>
<evidence type="ECO:0000256" key="1">
    <source>
        <dbReference type="SAM" id="Phobius"/>
    </source>
</evidence>
<sequence>MSIKKITWLGLRLAMGFIFLWAFIDKLFGLGFATTSKNAWLNGGSPTSGFLTNATHGPLAEFFKELAGIPTVDWLFMLGLLGVGVTLLFNKFVTWGAMAGSVMLLLMYLAVLPPANNPLIDDHIVYIFVLVLLALRNQENR</sequence>
<name>A0A1G2TIR6_9BACT</name>
<gene>
    <name evidence="2" type="ORF">A3C70_01705</name>
</gene>
<reference evidence="2 3" key="1">
    <citation type="journal article" date="2016" name="Nat. Commun.">
        <title>Thousands of microbial genomes shed light on interconnected biogeochemical processes in an aquifer system.</title>
        <authorList>
            <person name="Anantharaman K."/>
            <person name="Brown C.T."/>
            <person name="Hug L.A."/>
            <person name="Sharon I."/>
            <person name="Castelle C.J."/>
            <person name="Probst A.J."/>
            <person name="Thomas B.C."/>
            <person name="Singh A."/>
            <person name="Wilkins M.J."/>
            <person name="Karaoz U."/>
            <person name="Brodie E.L."/>
            <person name="Williams K.H."/>
            <person name="Hubbard S.S."/>
            <person name="Banfield J.F."/>
        </authorList>
    </citation>
    <scope>NUCLEOTIDE SEQUENCE [LARGE SCALE GENOMIC DNA]</scope>
</reference>
<comment type="caution">
    <text evidence="2">The sequence shown here is derived from an EMBL/GenBank/DDBJ whole genome shotgun (WGS) entry which is preliminary data.</text>
</comment>
<dbReference type="EMBL" id="MHVR01000003">
    <property type="protein sequence ID" value="OHA96958.1"/>
    <property type="molecule type" value="Genomic_DNA"/>
</dbReference>
<keyword evidence="1" id="KW-0812">Transmembrane</keyword>
<evidence type="ECO:0000313" key="3">
    <source>
        <dbReference type="Proteomes" id="UP000178175"/>
    </source>
</evidence>
<dbReference type="Proteomes" id="UP000178175">
    <property type="component" value="Unassembled WGS sequence"/>
</dbReference>
<evidence type="ECO:0000313" key="2">
    <source>
        <dbReference type="EMBL" id="OHA96958.1"/>
    </source>
</evidence>
<feature type="transmembrane region" description="Helical" evidence="1">
    <location>
        <begin position="92"/>
        <end position="112"/>
    </location>
</feature>
<accession>A0A1G2TIR6</accession>